<dbReference type="InterPro" id="IPR000209">
    <property type="entry name" value="Peptidase_S8/S53_dom"/>
</dbReference>
<protein>
    <recommendedName>
        <fullName evidence="4">tripeptidyl-peptidase II</fullName>
        <ecNumber evidence="4">3.4.14.10</ecNumber>
    </recommendedName>
</protein>
<proteinExistence type="predicted"/>
<dbReference type="FunFam" id="3.40.50.200:FF:000015">
    <property type="entry name" value="Tripeptidyl peptidase A"/>
    <property type="match status" value="1"/>
</dbReference>
<evidence type="ECO:0000256" key="3">
    <source>
        <dbReference type="ARBA" id="ARBA00004239"/>
    </source>
</evidence>
<dbReference type="STRING" id="1230097.A0A423VCZ5"/>
<comment type="caution">
    <text evidence="18">The sequence shown here is derived from an EMBL/GenBank/DDBJ whole genome shotgun (WGS) entry which is preliminary data.</text>
</comment>
<dbReference type="GO" id="GO:0006508">
    <property type="term" value="P:proteolysis"/>
    <property type="evidence" value="ECO:0007669"/>
    <property type="project" value="UniProtKB-KW"/>
</dbReference>
<feature type="active site" description="Charge relay system" evidence="15">
    <location>
        <position position="297"/>
    </location>
</feature>
<evidence type="ECO:0000256" key="14">
    <source>
        <dbReference type="ARBA" id="ARBA00023180"/>
    </source>
</evidence>
<dbReference type="PROSITE" id="PS51695">
    <property type="entry name" value="SEDOLISIN"/>
    <property type="match status" value="1"/>
</dbReference>
<feature type="signal peptide" evidence="16">
    <location>
        <begin position="1"/>
        <end position="19"/>
    </location>
</feature>
<dbReference type="AlphaFoldDB" id="A0A423VCZ5"/>
<evidence type="ECO:0000313" key="19">
    <source>
        <dbReference type="Proteomes" id="UP000285146"/>
    </source>
</evidence>
<evidence type="ECO:0000256" key="10">
    <source>
        <dbReference type="ARBA" id="ARBA00022825"/>
    </source>
</evidence>
<dbReference type="SUPFAM" id="SSF54897">
    <property type="entry name" value="Protease propeptides/inhibitors"/>
    <property type="match status" value="1"/>
</dbReference>
<dbReference type="SMART" id="SM00944">
    <property type="entry name" value="Pro-kuma_activ"/>
    <property type="match status" value="1"/>
</dbReference>
<feature type="chain" id="PRO_5019573316" description="tripeptidyl-peptidase II" evidence="16">
    <location>
        <begin position="20"/>
        <end position="591"/>
    </location>
</feature>
<dbReference type="Proteomes" id="UP000285146">
    <property type="component" value="Unassembled WGS sequence"/>
</dbReference>
<keyword evidence="14" id="KW-0325">Glycoprotein</keyword>
<dbReference type="InParanoid" id="A0A423VCZ5"/>
<dbReference type="CDD" id="cd04056">
    <property type="entry name" value="Peptidases_S53"/>
    <property type="match status" value="1"/>
</dbReference>
<feature type="binding site" evidence="15">
    <location>
        <position position="547"/>
    </location>
    <ligand>
        <name>Ca(2+)</name>
        <dbReference type="ChEBI" id="CHEBI:29108"/>
    </ligand>
</feature>
<feature type="active site" description="Charge relay system" evidence="15">
    <location>
        <position position="301"/>
    </location>
</feature>
<evidence type="ECO:0000256" key="5">
    <source>
        <dbReference type="ARBA" id="ARBA00022525"/>
    </source>
</evidence>
<dbReference type="InterPro" id="IPR015366">
    <property type="entry name" value="S53_propep"/>
</dbReference>
<evidence type="ECO:0000256" key="13">
    <source>
        <dbReference type="ARBA" id="ARBA00023145"/>
    </source>
</evidence>
<dbReference type="Gene3D" id="3.40.50.200">
    <property type="entry name" value="Peptidase S8/S53 domain"/>
    <property type="match status" value="1"/>
</dbReference>
<name>A0A423VCZ5_9PEZI</name>
<evidence type="ECO:0000256" key="7">
    <source>
        <dbReference type="ARBA" id="ARBA00022723"/>
    </source>
</evidence>
<dbReference type="InterPro" id="IPR050819">
    <property type="entry name" value="Tripeptidyl-peptidase_I"/>
</dbReference>
<keyword evidence="6 15" id="KW-0645">Protease</keyword>
<keyword evidence="10 15" id="KW-0720">Serine protease</keyword>
<feature type="binding site" evidence="15">
    <location>
        <position position="546"/>
    </location>
    <ligand>
        <name>Ca(2+)</name>
        <dbReference type="ChEBI" id="CHEBI:29108"/>
    </ligand>
</feature>
<keyword evidence="11 15" id="KW-0106">Calcium</keyword>
<dbReference type="Pfam" id="PF00082">
    <property type="entry name" value="Peptidase_S8"/>
    <property type="match status" value="1"/>
</dbReference>
<dbReference type="InterPro" id="IPR036852">
    <property type="entry name" value="Peptidase_S8/S53_dom_sf"/>
</dbReference>
<evidence type="ECO:0000256" key="4">
    <source>
        <dbReference type="ARBA" id="ARBA00012462"/>
    </source>
</evidence>
<feature type="active site" description="Charge relay system" evidence="15">
    <location>
        <position position="504"/>
    </location>
</feature>
<feature type="binding site" evidence="15">
    <location>
        <position position="569"/>
    </location>
    <ligand>
        <name>Ca(2+)</name>
        <dbReference type="ChEBI" id="CHEBI:29108"/>
    </ligand>
</feature>
<feature type="binding site" evidence="15">
    <location>
        <position position="571"/>
    </location>
    <ligand>
        <name>Ca(2+)</name>
        <dbReference type="ChEBI" id="CHEBI:29108"/>
    </ligand>
</feature>
<feature type="domain" description="Peptidase S53" evidence="17">
    <location>
        <begin position="222"/>
        <end position="591"/>
    </location>
</feature>
<sequence length="591" mass="62318">MGFLKAASVLLALASTATSLPTWSNPFSQDSYKNSVVESLTAPPRGWVKDESKYVDKENAKIRLRMHLVHQDMDKFYELAMNIATPGHHQYGSHVSQKAIDAIIAPRDESGDLVMSWLESAGLREQASYSSRGDTIILEASVAQVETLLDAKYEPYVNAESGNSVLRTLEFSLPGVLRDHVDMVQPTTFFGFRAYKSAIKEVRPFETNGTAEGAVNGAALSYVTPSVLASLYSFSDAKDYTTGLFGIGGFLEEYAIASDLETFLSNYAVEGNSAESFTCVAVNSGSCPTDASEAGDEANLDVQYGRAIAESIPLTYYSTGGLGEYEGSGENDNEPYVEFLNYLLDLDDSDLPNTLSISYGDDEATVPDSYATNACDLFSQLGARGVSILVASGDSGVGDTCTLDGEAQFTTSFPASCPWVTTVGGTTGQSPESAWTYSGGGFSYVFSQPSYQSSAVSTWSASGSADAVSAYFNVSGRAYPDVAAQSTDFIIIVDGTSYGVDGTSCATPTFAAVIQLVNSDRVANGKSGLGFLNPWLYANATSALTDITSGSNSGCDGTISGAGFDAITGWDPVTGLGTPVFTSLLALSSDA</sequence>
<comment type="function">
    <text evidence="2">Secreted tripeptidyl-peptidase which degrades proteins at acidic pHs and is involved in virulence.</text>
</comment>
<evidence type="ECO:0000256" key="8">
    <source>
        <dbReference type="ARBA" id="ARBA00022729"/>
    </source>
</evidence>
<evidence type="ECO:0000256" key="2">
    <source>
        <dbReference type="ARBA" id="ARBA00002451"/>
    </source>
</evidence>
<dbReference type="EMBL" id="LKEB01000113">
    <property type="protein sequence ID" value="ROV88777.1"/>
    <property type="molecule type" value="Genomic_DNA"/>
</dbReference>
<dbReference type="PANTHER" id="PTHR14218:SF10">
    <property type="entry name" value="PEPTIDASE S53 DOMAIN-CONTAINING PROTEIN"/>
    <property type="match status" value="1"/>
</dbReference>
<evidence type="ECO:0000259" key="17">
    <source>
        <dbReference type="PROSITE" id="PS51695"/>
    </source>
</evidence>
<dbReference type="SUPFAM" id="SSF52743">
    <property type="entry name" value="Subtilisin-like"/>
    <property type="match status" value="1"/>
</dbReference>
<comment type="subcellular location">
    <subcellularLocation>
        <location evidence="3">Secreted</location>
        <location evidence="3">Extracellular space</location>
    </subcellularLocation>
</comment>
<keyword evidence="8 16" id="KW-0732">Signal</keyword>
<evidence type="ECO:0000313" key="18">
    <source>
        <dbReference type="EMBL" id="ROV88777.1"/>
    </source>
</evidence>
<dbReference type="InterPro" id="IPR030400">
    <property type="entry name" value="Sedolisin_dom"/>
</dbReference>
<accession>A0A423VCZ5</accession>
<keyword evidence="13" id="KW-0865">Zymogen</keyword>
<keyword evidence="12" id="KW-0843">Virulence</keyword>
<dbReference type="EC" id="3.4.14.10" evidence="4"/>
<comment type="cofactor">
    <cofactor evidence="15">
        <name>Ca(2+)</name>
        <dbReference type="ChEBI" id="CHEBI:29108"/>
    </cofactor>
    <text evidence="15">Binds 1 Ca(2+) ion per subunit.</text>
</comment>
<dbReference type="GO" id="GO:0008240">
    <property type="term" value="F:tripeptidyl-peptidase activity"/>
    <property type="evidence" value="ECO:0007669"/>
    <property type="project" value="UniProtKB-EC"/>
</dbReference>
<dbReference type="OrthoDB" id="409122at2759"/>
<dbReference type="PANTHER" id="PTHR14218">
    <property type="entry name" value="PROTEASE S8 TRIPEPTIDYL PEPTIDASE I CLN2"/>
    <property type="match status" value="1"/>
</dbReference>
<evidence type="ECO:0000256" key="11">
    <source>
        <dbReference type="ARBA" id="ARBA00022837"/>
    </source>
</evidence>
<dbReference type="GO" id="GO:0046872">
    <property type="term" value="F:metal ion binding"/>
    <property type="evidence" value="ECO:0007669"/>
    <property type="project" value="UniProtKB-UniRule"/>
</dbReference>
<dbReference type="GO" id="GO:0004252">
    <property type="term" value="F:serine-type endopeptidase activity"/>
    <property type="evidence" value="ECO:0007669"/>
    <property type="project" value="UniProtKB-UniRule"/>
</dbReference>
<evidence type="ECO:0000256" key="16">
    <source>
        <dbReference type="SAM" id="SignalP"/>
    </source>
</evidence>
<keyword evidence="5" id="KW-0964">Secreted</keyword>
<evidence type="ECO:0000256" key="15">
    <source>
        <dbReference type="PROSITE-ProRule" id="PRU01032"/>
    </source>
</evidence>
<dbReference type="Pfam" id="PF09286">
    <property type="entry name" value="Pro-kuma_activ"/>
    <property type="match status" value="1"/>
</dbReference>
<evidence type="ECO:0000256" key="9">
    <source>
        <dbReference type="ARBA" id="ARBA00022801"/>
    </source>
</evidence>
<keyword evidence="7 15" id="KW-0479">Metal-binding</keyword>
<evidence type="ECO:0000256" key="6">
    <source>
        <dbReference type="ARBA" id="ARBA00022670"/>
    </source>
</evidence>
<keyword evidence="9 15" id="KW-0378">Hydrolase</keyword>
<keyword evidence="19" id="KW-1185">Reference proteome</keyword>
<dbReference type="GO" id="GO:0005576">
    <property type="term" value="C:extracellular region"/>
    <property type="evidence" value="ECO:0007669"/>
    <property type="project" value="UniProtKB-SubCell"/>
</dbReference>
<gene>
    <name evidence="18" type="ORF">VPNG_10287</name>
</gene>
<organism evidence="18 19">
    <name type="scientific">Cytospora leucostoma</name>
    <dbReference type="NCBI Taxonomy" id="1230097"/>
    <lineage>
        <taxon>Eukaryota</taxon>
        <taxon>Fungi</taxon>
        <taxon>Dikarya</taxon>
        <taxon>Ascomycota</taxon>
        <taxon>Pezizomycotina</taxon>
        <taxon>Sordariomycetes</taxon>
        <taxon>Sordariomycetidae</taxon>
        <taxon>Diaporthales</taxon>
        <taxon>Cytosporaceae</taxon>
        <taxon>Cytospora</taxon>
    </lineage>
</organism>
<comment type="catalytic activity">
    <reaction evidence="1">
        <text>Release of an N-terminal tripeptide from a polypeptide.</text>
        <dbReference type="EC" id="3.4.14.10"/>
    </reaction>
</comment>
<evidence type="ECO:0000256" key="12">
    <source>
        <dbReference type="ARBA" id="ARBA00023026"/>
    </source>
</evidence>
<reference evidence="18 19" key="1">
    <citation type="submission" date="2015-09" db="EMBL/GenBank/DDBJ databases">
        <title>Host preference determinants of Valsa canker pathogens revealed by comparative genomics.</title>
        <authorList>
            <person name="Yin Z."/>
            <person name="Huang L."/>
        </authorList>
    </citation>
    <scope>NUCLEOTIDE SEQUENCE [LARGE SCALE GENOMIC DNA]</scope>
    <source>
        <strain evidence="18 19">SXYLt</strain>
    </source>
</reference>
<evidence type="ECO:0000256" key="1">
    <source>
        <dbReference type="ARBA" id="ARBA00001910"/>
    </source>
</evidence>
<dbReference type="CDD" id="cd11377">
    <property type="entry name" value="Pro-peptidase_S53"/>
    <property type="match status" value="1"/>
</dbReference>